<evidence type="ECO:0000256" key="1">
    <source>
        <dbReference type="SAM" id="MobiDB-lite"/>
    </source>
</evidence>
<evidence type="ECO:0000259" key="2">
    <source>
        <dbReference type="Pfam" id="PF25597"/>
    </source>
</evidence>
<proteinExistence type="predicted"/>
<feature type="region of interest" description="Disordered" evidence="1">
    <location>
        <begin position="90"/>
        <end position="115"/>
    </location>
</feature>
<feature type="domain" description="Retroviral polymerase SH3-like" evidence="2">
    <location>
        <begin position="58"/>
        <end position="89"/>
    </location>
</feature>
<protein>
    <recommendedName>
        <fullName evidence="2">Retroviral polymerase SH3-like domain-containing protein</fullName>
    </recommendedName>
</protein>
<dbReference type="PANTHER" id="PTHR42648:SF22">
    <property type="entry name" value="REVERSE TRANSCRIPTASE TY1_COPIA-TYPE DOMAIN-CONTAINING PROTEIN"/>
    <property type="match status" value="1"/>
</dbReference>
<gene>
    <name evidence="3" type="ORF">L3X38_032470</name>
</gene>
<dbReference type="AlphaFoldDB" id="A0AAD4VF83"/>
<dbReference type="InterPro" id="IPR039537">
    <property type="entry name" value="Retrotran_Ty1/copia-like"/>
</dbReference>
<feature type="compositionally biased region" description="Basic and acidic residues" evidence="1">
    <location>
        <begin position="104"/>
        <end position="115"/>
    </location>
</feature>
<dbReference type="PANTHER" id="PTHR42648">
    <property type="entry name" value="TRANSPOSASE, PUTATIVE-RELATED"/>
    <property type="match status" value="1"/>
</dbReference>
<name>A0AAD4VF83_PRUDU</name>
<dbReference type="InterPro" id="IPR057670">
    <property type="entry name" value="SH3_retrovirus"/>
</dbReference>
<feature type="region of interest" description="Disordered" evidence="1">
    <location>
        <begin position="162"/>
        <end position="185"/>
    </location>
</feature>
<reference evidence="3 4" key="1">
    <citation type="journal article" date="2022" name="G3 (Bethesda)">
        <title>Whole-genome sequence and methylome profiling of the almond [Prunus dulcis (Mill.) D.A. Webb] cultivar 'Nonpareil'.</title>
        <authorList>
            <person name="D'Amico-Willman K.M."/>
            <person name="Ouma W.Z."/>
            <person name="Meulia T."/>
            <person name="Sideli G.M."/>
            <person name="Gradziel T.M."/>
            <person name="Fresnedo-Ramirez J."/>
        </authorList>
    </citation>
    <scope>NUCLEOTIDE SEQUENCE [LARGE SCALE GENOMIC DNA]</scope>
    <source>
        <strain evidence="3">Clone GOH B32 T37-40</strain>
    </source>
</reference>
<feature type="compositionally biased region" description="Acidic residues" evidence="1">
    <location>
        <begin position="163"/>
        <end position="177"/>
    </location>
</feature>
<accession>A0AAD4VF83</accession>
<dbReference type="Pfam" id="PF25597">
    <property type="entry name" value="SH3_retrovirus"/>
    <property type="match status" value="1"/>
</dbReference>
<evidence type="ECO:0000313" key="4">
    <source>
        <dbReference type="Proteomes" id="UP001054821"/>
    </source>
</evidence>
<dbReference type="EMBL" id="JAJFAZ020000006">
    <property type="protein sequence ID" value="KAI5323398.1"/>
    <property type="molecule type" value="Genomic_DNA"/>
</dbReference>
<sequence length="185" mass="20640">MLNMSVPHHLWGHGVLAAAYLINRTPSRFLNFKTPLDVLCAHTPPISVSKLPPKVFRCVAYVHVYSHQRSKLDPCALCCVFIDYSTTQKEDSTGHQANCTKPTGRPDGDDRSHSTMHDDCMETIGSPKNETGRRVIYAKLIGRPEDDDWSPVEFLDEICPSPEECDSDIGDSCEDEIDIRPPSAL</sequence>
<evidence type="ECO:0000313" key="3">
    <source>
        <dbReference type="EMBL" id="KAI5323398.1"/>
    </source>
</evidence>
<keyword evidence="4" id="KW-1185">Reference proteome</keyword>
<organism evidence="3 4">
    <name type="scientific">Prunus dulcis</name>
    <name type="common">Almond</name>
    <name type="synonym">Amygdalus dulcis</name>
    <dbReference type="NCBI Taxonomy" id="3755"/>
    <lineage>
        <taxon>Eukaryota</taxon>
        <taxon>Viridiplantae</taxon>
        <taxon>Streptophyta</taxon>
        <taxon>Embryophyta</taxon>
        <taxon>Tracheophyta</taxon>
        <taxon>Spermatophyta</taxon>
        <taxon>Magnoliopsida</taxon>
        <taxon>eudicotyledons</taxon>
        <taxon>Gunneridae</taxon>
        <taxon>Pentapetalae</taxon>
        <taxon>rosids</taxon>
        <taxon>fabids</taxon>
        <taxon>Rosales</taxon>
        <taxon>Rosaceae</taxon>
        <taxon>Amygdaloideae</taxon>
        <taxon>Amygdaleae</taxon>
        <taxon>Prunus</taxon>
    </lineage>
</organism>
<dbReference type="Proteomes" id="UP001054821">
    <property type="component" value="Chromosome 6"/>
</dbReference>
<comment type="caution">
    <text evidence="3">The sequence shown here is derived from an EMBL/GenBank/DDBJ whole genome shotgun (WGS) entry which is preliminary data.</text>
</comment>